<feature type="domain" description="Glycosyl transferase family 1" evidence="1">
    <location>
        <begin position="183"/>
        <end position="341"/>
    </location>
</feature>
<organism evidence="2 3">
    <name type="scientific">Candidatus Portnoybacteria bacterium CG10_big_fil_rev_8_21_14_0_10_43_39</name>
    <dbReference type="NCBI Taxonomy" id="1974815"/>
    <lineage>
        <taxon>Bacteria</taxon>
        <taxon>Candidatus Portnoyibacteriota</taxon>
    </lineage>
</organism>
<dbReference type="Proteomes" id="UP000231255">
    <property type="component" value="Unassembled WGS sequence"/>
</dbReference>
<sequence length="366" mass="41776">MKKIKVGVILPGLGYIKRGNEVAFTEYIKRLAQKDDLEIFIFGAGKDFRIKNTTYIRTLCPMRHWFKYHLKIKRLHLTHNHDYELMFFSILLIPKLLRKDLDIILFSSFPFTLLPIKLYKRFKNRKIKIVFNPGGGSAFMHSRFFSANAITATDPVSQKLYSRKARTLCIPAGVDATLFKPQKISRQELSLPKDKFIIFSSSALDPIKRIDFLIKAASKIKDAFLLIAGSGVQERYLKNLGKNLMGENILFVGSVDQAMLSKYYSVSDVFCLPSKIEPFGLVLVEAMACQTPVVTNNTEIQKWIIDGGGSCINVDNIDEITKALEGYKNKKLAEETGAKGRQNVLERFTWDIAAEKYHQLFRELTE</sequence>
<reference evidence="3" key="1">
    <citation type="submission" date="2017-09" db="EMBL/GenBank/DDBJ databases">
        <title>Depth-based differentiation of microbial function through sediment-hosted aquifers and enrichment of novel symbionts in the deep terrestrial subsurface.</title>
        <authorList>
            <person name="Probst A.J."/>
            <person name="Ladd B."/>
            <person name="Jarett J.K."/>
            <person name="Geller-Mcgrath D.E."/>
            <person name="Sieber C.M.K."/>
            <person name="Emerson J.B."/>
            <person name="Anantharaman K."/>
            <person name="Thomas B.C."/>
            <person name="Malmstrom R."/>
            <person name="Stieglmeier M."/>
            <person name="Klingl A."/>
            <person name="Woyke T."/>
            <person name="Ryan C.M."/>
            <person name="Banfield J.F."/>
        </authorList>
    </citation>
    <scope>NUCLEOTIDE SEQUENCE [LARGE SCALE GENOMIC DNA]</scope>
</reference>
<evidence type="ECO:0000313" key="2">
    <source>
        <dbReference type="EMBL" id="PJE59442.1"/>
    </source>
</evidence>
<accession>A0A2M8KHR8</accession>
<dbReference type="Pfam" id="PF00534">
    <property type="entry name" value="Glycos_transf_1"/>
    <property type="match status" value="1"/>
</dbReference>
<dbReference type="Gene3D" id="3.40.50.2000">
    <property type="entry name" value="Glycogen Phosphorylase B"/>
    <property type="match status" value="2"/>
</dbReference>
<dbReference type="CDD" id="cd03801">
    <property type="entry name" value="GT4_PimA-like"/>
    <property type="match status" value="1"/>
</dbReference>
<gene>
    <name evidence="2" type="ORF">COU84_00855</name>
</gene>
<dbReference type="PANTHER" id="PTHR45947:SF3">
    <property type="entry name" value="SULFOQUINOVOSYL TRANSFERASE SQD2"/>
    <property type="match status" value="1"/>
</dbReference>
<evidence type="ECO:0000313" key="3">
    <source>
        <dbReference type="Proteomes" id="UP000231255"/>
    </source>
</evidence>
<evidence type="ECO:0000259" key="1">
    <source>
        <dbReference type="Pfam" id="PF00534"/>
    </source>
</evidence>
<name>A0A2M8KHR8_9BACT</name>
<comment type="caution">
    <text evidence="2">The sequence shown here is derived from an EMBL/GenBank/DDBJ whole genome shotgun (WGS) entry which is preliminary data.</text>
</comment>
<dbReference type="InterPro" id="IPR050194">
    <property type="entry name" value="Glycosyltransferase_grp1"/>
</dbReference>
<dbReference type="AlphaFoldDB" id="A0A2M8KHR8"/>
<dbReference type="InterPro" id="IPR001296">
    <property type="entry name" value="Glyco_trans_1"/>
</dbReference>
<dbReference type="GO" id="GO:0016757">
    <property type="term" value="F:glycosyltransferase activity"/>
    <property type="evidence" value="ECO:0007669"/>
    <property type="project" value="InterPro"/>
</dbReference>
<protein>
    <recommendedName>
        <fullName evidence="1">Glycosyl transferase family 1 domain-containing protein</fullName>
    </recommendedName>
</protein>
<dbReference type="SUPFAM" id="SSF53756">
    <property type="entry name" value="UDP-Glycosyltransferase/glycogen phosphorylase"/>
    <property type="match status" value="1"/>
</dbReference>
<proteinExistence type="predicted"/>
<dbReference type="EMBL" id="PFDZ01000020">
    <property type="protein sequence ID" value="PJE59442.1"/>
    <property type="molecule type" value="Genomic_DNA"/>
</dbReference>
<dbReference type="PANTHER" id="PTHR45947">
    <property type="entry name" value="SULFOQUINOVOSYL TRANSFERASE SQD2"/>
    <property type="match status" value="1"/>
</dbReference>